<dbReference type="AlphaFoldDB" id="A0A0C3S4S6"/>
<dbReference type="SUPFAM" id="SSF81383">
    <property type="entry name" value="F-box domain"/>
    <property type="match status" value="1"/>
</dbReference>
<dbReference type="Proteomes" id="UP000053257">
    <property type="component" value="Unassembled WGS sequence"/>
</dbReference>
<sequence length="620" mass="68804">MKLSYTVKAVRFAGPTKSLDALPNDVLVDHVFKYLDVQDILRLRQASRFFDALTRHVVVWKRLLQSTSSLVPPLLRPKNPPAAESSAHDLERIVVSAHALDKAWQNPAAAPRQWHFNAHWSVREMAVVPGGEFLVASVSDGADSGTKENECAVVVYAMDTRSTTVVVPVIWLSTPGVAHDLSARSLCMDKVDGIAVTYVNREWEDVRYTDSGIDLDAYYPSDAAHIPWVKTTCHVVHIALSDLRCARNNANLVGWLPDALKRQMKDASHICTMLGHISSQGSLSAPSIDMFPTSGSQAVVWSVLQYPNKLLCKRLDLHDDYTFVIQFSEPGPPYPPVTPYSANSVRAIKLLPSTNKILVVRHNTHVLNVEWHDIPPELLSDIPPPDTFPKVIPTRSAFRKFYSGPNTFDTVDVVLTADTEDTALGTIHVYAHVSNTPSSPHPGVLHLAFPPQPGHVHHFDDPARPHHTTRTSPLPAPLPMPIQLGAVEWAGPGGVIFVSQKHYCSAGMSKEWIDGIQGVEWRLLRPCTGVEGFGRVLWAKCKARGPAVERRRGRGGRSGVHMQSIERVLGDCRRIDLPLNVPIGEIHSVWWDDTTGRLGWCQEETKVRIIDLVDRSSKYF</sequence>
<evidence type="ECO:0000313" key="2">
    <source>
        <dbReference type="EMBL" id="KIP03150.1"/>
    </source>
</evidence>
<evidence type="ECO:0000313" key="3">
    <source>
        <dbReference type="Proteomes" id="UP000053257"/>
    </source>
</evidence>
<dbReference type="HOGENOM" id="CLU_440822_0_0_1"/>
<proteinExistence type="predicted"/>
<accession>A0A0C3S4S6</accession>
<dbReference type="Gene3D" id="1.20.1280.50">
    <property type="match status" value="1"/>
</dbReference>
<dbReference type="Pfam" id="PF12937">
    <property type="entry name" value="F-box-like"/>
    <property type="match status" value="1"/>
</dbReference>
<keyword evidence="3" id="KW-1185">Reference proteome</keyword>
<dbReference type="InterPro" id="IPR036047">
    <property type="entry name" value="F-box-like_dom_sf"/>
</dbReference>
<dbReference type="InterPro" id="IPR001810">
    <property type="entry name" value="F-box_dom"/>
</dbReference>
<dbReference type="EMBL" id="KN840631">
    <property type="protein sequence ID" value="KIP03150.1"/>
    <property type="molecule type" value="Genomic_DNA"/>
</dbReference>
<feature type="domain" description="F-box" evidence="1">
    <location>
        <begin position="16"/>
        <end position="63"/>
    </location>
</feature>
<reference evidence="2 3" key="1">
    <citation type="journal article" date="2014" name="PLoS Genet.">
        <title>Analysis of the Phlebiopsis gigantea genome, transcriptome and secretome provides insight into its pioneer colonization strategies of wood.</title>
        <authorList>
            <person name="Hori C."/>
            <person name="Ishida T."/>
            <person name="Igarashi K."/>
            <person name="Samejima M."/>
            <person name="Suzuki H."/>
            <person name="Master E."/>
            <person name="Ferreira P."/>
            <person name="Ruiz-Duenas F.J."/>
            <person name="Held B."/>
            <person name="Canessa P."/>
            <person name="Larrondo L.F."/>
            <person name="Schmoll M."/>
            <person name="Druzhinina I.S."/>
            <person name="Kubicek C.P."/>
            <person name="Gaskell J.A."/>
            <person name="Kersten P."/>
            <person name="St John F."/>
            <person name="Glasner J."/>
            <person name="Sabat G."/>
            <person name="Splinter BonDurant S."/>
            <person name="Syed K."/>
            <person name="Yadav J."/>
            <person name="Mgbeahuruike A.C."/>
            <person name="Kovalchuk A."/>
            <person name="Asiegbu F.O."/>
            <person name="Lackner G."/>
            <person name="Hoffmeister D."/>
            <person name="Rencoret J."/>
            <person name="Gutierrez A."/>
            <person name="Sun H."/>
            <person name="Lindquist E."/>
            <person name="Barry K."/>
            <person name="Riley R."/>
            <person name="Grigoriev I.V."/>
            <person name="Henrissat B."/>
            <person name="Kues U."/>
            <person name="Berka R.M."/>
            <person name="Martinez A.T."/>
            <person name="Covert S.F."/>
            <person name="Blanchette R.A."/>
            <person name="Cullen D."/>
        </authorList>
    </citation>
    <scope>NUCLEOTIDE SEQUENCE [LARGE SCALE GENOMIC DNA]</scope>
    <source>
        <strain evidence="2 3">11061_1 CR5-6</strain>
    </source>
</reference>
<evidence type="ECO:0000259" key="1">
    <source>
        <dbReference type="PROSITE" id="PS50181"/>
    </source>
</evidence>
<dbReference type="OrthoDB" id="3219396at2759"/>
<gene>
    <name evidence="2" type="ORF">PHLGIDRAFT_498120</name>
</gene>
<dbReference type="PROSITE" id="PS50181">
    <property type="entry name" value="FBOX"/>
    <property type="match status" value="1"/>
</dbReference>
<organism evidence="2 3">
    <name type="scientific">Phlebiopsis gigantea (strain 11061_1 CR5-6)</name>
    <name type="common">White-rot fungus</name>
    <name type="synonym">Peniophora gigantea</name>
    <dbReference type="NCBI Taxonomy" id="745531"/>
    <lineage>
        <taxon>Eukaryota</taxon>
        <taxon>Fungi</taxon>
        <taxon>Dikarya</taxon>
        <taxon>Basidiomycota</taxon>
        <taxon>Agaricomycotina</taxon>
        <taxon>Agaricomycetes</taxon>
        <taxon>Polyporales</taxon>
        <taxon>Phanerochaetaceae</taxon>
        <taxon>Phlebiopsis</taxon>
    </lineage>
</organism>
<protein>
    <recommendedName>
        <fullName evidence="1">F-box domain-containing protein</fullName>
    </recommendedName>
</protein>
<name>A0A0C3S4S6_PHLG1</name>